<evidence type="ECO:0000313" key="3">
    <source>
        <dbReference type="RefSeq" id="XP_022735136.1"/>
    </source>
</evidence>
<evidence type="ECO:0000313" key="2">
    <source>
        <dbReference type="Proteomes" id="UP000515121"/>
    </source>
</evidence>
<dbReference type="RefSeq" id="XP_022735136.1">
    <property type="nucleotide sequence ID" value="XM_022879401.1"/>
</dbReference>
<keyword evidence="2" id="KW-1185">Reference proteome</keyword>
<dbReference type="Proteomes" id="UP000515121">
    <property type="component" value="Unplaced"/>
</dbReference>
<feature type="domain" description="COP9 signalosome complex subunit 3 N-terminal helical repeats" evidence="1">
    <location>
        <begin position="126"/>
        <end position="246"/>
    </location>
</feature>
<sequence length="257" mass="29255">MVVGVFVLRNVQFFNVGNRFRTFVVVDNRKGAKPSLVRVVDVRGTIEKACSIVFIVGNNLVLCDPYGFRLLVMRKIWGDGWEADFGKVNDGNSCLSSLITITTLFGLNFLIETCLVNSTVICLVFKHSSCYLYFLEDGIASLVAKEQSNSFVLMIVRVISSYVVEQVQLALDKLTFVYKRFNNQVLLFEEPLLGVVSLLTTIWKLQSSTEYSISLYLEFLLLSLVEKCYKTDLSILEEDIFKVNQPRNFFSIVVMRE</sequence>
<proteinExistence type="predicted"/>
<gene>
    <name evidence="3" type="primary">LOC111288496</name>
</gene>
<organism evidence="2 3">
    <name type="scientific">Durio zibethinus</name>
    <name type="common">Durian</name>
    <dbReference type="NCBI Taxonomy" id="66656"/>
    <lineage>
        <taxon>Eukaryota</taxon>
        <taxon>Viridiplantae</taxon>
        <taxon>Streptophyta</taxon>
        <taxon>Embryophyta</taxon>
        <taxon>Tracheophyta</taxon>
        <taxon>Spermatophyta</taxon>
        <taxon>Magnoliopsida</taxon>
        <taxon>eudicotyledons</taxon>
        <taxon>Gunneridae</taxon>
        <taxon>Pentapetalae</taxon>
        <taxon>rosids</taxon>
        <taxon>malvids</taxon>
        <taxon>Malvales</taxon>
        <taxon>Malvaceae</taxon>
        <taxon>Helicteroideae</taxon>
        <taxon>Durio</taxon>
    </lineage>
</organism>
<dbReference type="GeneID" id="111288496"/>
<dbReference type="AlphaFoldDB" id="A0A6P5Y543"/>
<evidence type="ECO:0000259" key="1">
    <source>
        <dbReference type="Pfam" id="PF22788"/>
    </source>
</evidence>
<accession>A0A6P5Y543</accession>
<dbReference type="InterPro" id="IPR055089">
    <property type="entry name" value="COP9_N"/>
</dbReference>
<name>A0A6P5Y543_DURZI</name>
<dbReference type="Pfam" id="PF22788">
    <property type="entry name" value="COP9_hel_rpt"/>
    <property type="match status" value="1"/>
</dbReference>
<protein>
    <submittedName>
        <fullName evidence="3">Uncharacterized protein LOC111288496</fullName>
    </submittedName>
</protein>
<dbReference type="OrthoDB" id="29061at2759"/>
<dbReference type="KEGG" id="dzi:111288496"/>
<reference evidence="3" key="1">
    <citation type="submission" date="2025-08" db="UniProtKB">
        <authorList>
            <consortium name="RefSeq"/>
        </authorList>
    </citation>
    <scope>IDENTIFICATION</scope>
    <source>
        <tissue evidence="3">Fruit stalk</tissue>
    </source>
</reference>